<dbReference type="AlphaFoldDB" id="A0A1R1PF04"/>
<dbReference type="SUPFAM" id="SSF51690">
    <property type="entry name" value="Nicotinate/Quinolinate PRTase C-terminal domain-like"/>
    <property type="match status" value="1"/>
</dbReference>
<dbReference type="GO" id="GO:0005829">
    <property type="term" value="C:cytosol"/>
    <property type="evidence" value="ECO:0007669"/>
    <property type="project" value="TreeGrafter"/>
</dbReference>
<evidence type="ECO:0000256" key="4">
    <source>
        <dbReference type="ARBA" id="ARBA00022553"/>
    </source>
</evidence>
<evidence type="ECO:0000256" key="5">
    <source>
        <dbReference type="ARBA" id="ARBA00022598"/>
    </source>
</evidence>
<comment type="caution">
    <text evidence="11">The sequence shown here is derived from an EMBL/GenBank/DDBJ whole genome shotgun (WGS) entry which is preliminary data.</text>
</comment>
<organism evidence="11 12">
    <name type="scientific">Zancudomyces culisetae</name>
    <name type="common">Gut fungus</name>
    <name type="synonym">Smittium culisetae</name>
    <dbReference type="NCBI Taxonomy" id="1213189"/>
    <lineage>
        <taxon>Eukaryota</taxon>
        <taxon>Fungi</taxon>
        <taxon>Fungi incertae sedis</taxon>
        <taxon>Zoopagomycota</taxon>
        <taxon>Kickxellomycotina</taxon>
        <taxon>Harpellomycetes</taxon>
        <taxon>Harpellales</taxon>
        <taxon>Legeriomycetaceae</taxon>
        <taxon>Zancudomyces</taxon>
    </lineage>
</organism>
<gene>
    <name evidence="11" type="ORF">AX774_g7045</name>
</gene>
<dbReference type="EMBL" id="LSSK01001516">
    <property type="protein sequence ID" value="OMH79536.1"/>
    <property type="molecule type" value="Genomic_DNA"/>
</dbReference>
<accession>A0A1R1PF04</accession>
<comment type="catalytic activity">
    <reaction evidence="7 8">
        <text>5-phospho-alpha-D-ribose 1-diphosphate + nicotinate + ATP + H2O = nicotinate beta-D-ribonucleotide + ADP + phosphate + diphosphate</text>
        <dbReference type="Rhea" id="RHEA:36163"/>
        <dbReference type="ChEBI" id="CHEBI:15377"/>
        <dbReference type="ChEBI" id="CHEBI:30616"/>
        <dbReference type="ChEBI" id="CHEBI:32544"/>
        <dbReference type="ChEBI" id="CHEBI:33019"/>
        <dbReference type="ChEBI" id="CHEBI:43474"/>
        <dbReference type="ChEBI" id="CHEBI:57502"/>
        <dbReference type="ChEBI" id="CHEBI:58017"/>
        <dbReference type="ChEBI" id="CHEBI:456216"/>
        <dbReference type="EC" id="6.3.4.21"/>
    </reaction>
</comment>
<evidence type="ECO:0000313" key="12">
    <source>
        <dbReference type="Proteomes" id="UP000188320"/>
    </source>
</evidence>
<evidence type="ECO:0000259" key="9">
    <source>
        <dbReference type="Pfam" id="PF04095"/>
    </source>
</evidence>
<keyword evidence="4" id="KW-0597">Phosphoprotein</keyword>
<reference evidence="12" key="1">
    <citation type="submission" date="2017-01" db="EMBL/GenBank/DDBJ databases">
        <authorList>
            <person name="Wang Y."/>
            <person name="White M."/>
            <person name="Kvist S."/>
            <person name="Moncalvo J.-M."/>
        </authorList>
    </citation>
    <scope>NUCLEOTIDE SEQUENCE [LARGE SCALE GENOMIC DNA]</scope>
    <source>
        <strain evidence="12">COL-18-3</strain>
    </source>
</reference>
<feature type="domain" description="Nicotinate/nicotinamide phosphoribosyltransferase" evidence="9">
    <location>
        <begin position="119"/>
        <end position="359"/>
    </location>
</feature>
<dbReference type="EC" id="6.3.4.21" evidence="3 8"/>
<dbReference type="Pfam" id="PF04095">
    <property type="entry name" value="NAPRTase"/>
    <property type="match status" value="1"/>
</dbReference>
<evidence type="ECO:0000256" key="8">
    <source>
        <dbReference type="RuleBase" id="RU003838"/>
    </source>
</evidence>
<comment type="PTM">
    <text evidence="8">Transiently phosphorylated on a His residue during the reaction cycle. Phosphorylation strongly increases the affinity for substrates and increases the rate of nicotinate D-ribonucleotide production. Dephosphorylation regenerates the low-affinity form of the enzyme, leading to product release.</text>
</comment>
<keyword evidence="6 8" id="KW-0662">Pyridine nucleotide biosynthesis</keyword>
<dbReference type="UniPathway" id="UPA00253">
    <property type="reaction ID" value="UER00457"/>
</dbReference>
<keyword evidence="12" id="KW-1185">Reference proteome</keyword>
<keyword evidence="5 8" id="KW-0436">Ligase</keyword>
<sequence length="374" mass="42366">MKELKLQPDEHAFLSTHCPYLKKDYLEYLCEFRFYPKDQVIAEFVREKSSPGEISDKDLGSIKLEINGVWSEIILYEVPILSIISEAFYRFVDTDWNMDGQREKIREKALELIKSGCIFSEFGTRRRRSYETQDMVVKELAKISHRDNKTEMSKESGANMFSIEQNQVEGRFAGTSNVYLGKKYGIPVSGTVGHEWTMGIAALEKTFEKGNSLALEKWYQTFRGNLGIALTDTFGIHAFFTNFNDELSSKYNGLRHDSGDPYKFVDTAIAHYSGMKMDPSTKTIVFSDGLDTDKAISLKKYCESKNVKCAFGIGTFLTNDFTRASDSNIVSEPTKIVIKLVECGGFGCVKLSDDPGKFTGLNEDIDRARKELGY</sequence>
<dbReference type="Gene3D" id="3.20.140.10">
    <property type="entry name" value="nicotinate phosphoribosyltransferase"/>
    <property type="match status" value="1"/>
</dbReference>
<dbReference type="InterPro" id="IPR041525">
    <property type="entry name" value="N/Namide_PRibTrfase"/>
</dbReference>
<dbReference type="PANTHER" id="PTHR11098:SF1">
    <property type="entry name" value="NICOTINATE PHOSPHORIBOSYLTRANSFERASE"/>
    <property type="match status" value="1"/>
</dbReference>
<dbReference type="OrthoDB" id="193380at2759"/>
<dbReference type="GO" id="GO:0016757">
    <property type="term" value="F:glycosyltransferase activity"/>
    <property type="evidence" value="ECO:0007669"/>
    <property type="project" value="UniProtKB-KW"/>
</dbReference>
<comment type="function">
    <text evidence="8">Catalyzes the synthesis of beta-nicotinate D-ribonucleotide from nicotinate and 5-phospho-D-ribose 1-phosphate at the expense of ATP.</text>
</comment>
<dbReference type="GO" id="GO:0004516">
    <property type="term" value="F:nicotinate phosphoribosyltransferase activity"/>
    <property type="evidence" value="ECO:0007669"/>
    <property type="project" value="UniProtKB-UniRule"/>
</dbReference>
<dbReference type="PIRSF" id="PIRSF000484">
    <property type="entry name" value="NAPRT"/>
    <property type="match status" value="1"/>
</dbReference>
<dbReference type="InterPro" id="IPR036068">
    <property type="entry name" value="Nicotinate_pribotase-like_C"/>
</dbReference>
<proteinExistence type="inferred from homology"/>
<dbReference type="SUPFAM" id="SSF54675">
    <property type="entry name" value="Nicotinate/Quinolinate PRTase N-terminal domain-like"/>
    <property type="match status" value="1"/>
</dbReference>
<dbReference type="Proteomes" id="UP000188320">
    <property type="component" value="Unassembled WGS sequence"/>
</dbReference>
<evidence type="ECO:0000256" key="6">
    <source>
        <dbReference type="ARBA" id="ARBA00022642"/>
    </source>
</evidence>
<evidence type="ECO:0000256" key="7">
    <source>
        <dbReference type="ARBA" id="ARBA00048668"/>
    </source>
</evidence>
<evidence type="ECO:0000256" key="3">
    <source>
        <dbReference type="ARBA" id="ARBA00013236"/>
    </source>
</evidence>
<name>A0A1R1PF04_ZANCU</name>
<comment type="pathway">
    <text evidence="1 8">Cofactor biosynthesis; NAD(+) biosynthesis; nicotinate D-ribonucleotide from nicotinate: step 1/1.</text>
</comment>
<dbReference type="InterPro" id="IPR007229">
    <property type="entry name" value="Nic_PRibTrfase-Fam"/>
</dbReference>
<evidence type="ECO:0000256" key="2">
    <source>
        <dbReference type="ARBA" id="ARBA00010897"/>
    </source>
</evidence>
<comment type="similarity">
    <text evidence="2 8">Belongs to the NAPRTase family.</text>
</comment>
<evidence type="ECO:0000313" key="11">
    <source>
        <dbReference type="EMBL" id="OMH79536.1"/>
    </source>
</evidence>
<keyword evidence="11" id="KW-0328">Glycosyltransferase</keyword>
<evidence type="ECO:0000259" key="10">
    <source>
        <dbReference type="Pfam" id="PF17767"/>
    </source>
</evidence>
<dbReference type="NCBIfam" id="TIGR01514">
    <property type="entry name" value="NAPRTase"/>
    <property type="match status" value="1"/>
</dbReference>
<keyword evidence="11" id="KW-0808">Transferase</keyword>
<dbReference type="Pfam" id="PF17767">
    <property type="entry name" value="NAPRTase_N"/>
    <property type="match status" value="1"/>
</dbReference>
<dbReference type="PANTHER" id="PTHR11098">
    <property type="entry name" value="NICOTINATE PHOSPHORIBOSYLTRANSFERASE"/>
    <property type="match status" value="1"/>
</dbReference>
<feature type="domain" description="Nicotinate phosphoribosyltransferase N-terminal" evidence="10">
    <location>
        <begin position="1"/>
        <end position="85"/>
    </location>
</feature>
<protein>
    <recommendedName>
        <fullName evidence="3 8">Nicotinate phosphoribosyltransferase</fullName>
        <ecNumber evidence="3 8">6.3.4.21</ecNumber>
    </recommendedName>
</protein>
<dbReference type="GO" id="GO:0034355">
    <property type="term" value="P:NAD+ biosynthetic process via the salvage pathway"/>
    <property type="evidence" value="ECO:0007669"/>
    <property type="project" value="TreeGrafter"/>
</dbReference>
<dbReference type="InterPro" id="IPR006406">
    <property type="entry name" value="Nic_PRibTrfase"/>
</dbReference>
<dbReference type="InterPro" id="IPR040727">
    <property type="entry name" value="NAPRTase_N"/>
</dbReference>
<evidence type="ECO:0000256" key="1">
    <source>
        <dbReference type="ARBA" id="ARBA00004952"/>
    </source>
</evidence>